<evidence type="ECO:0000313" key="1">
    <source>
        <dbReference type="EMBL" id="KAI4334588.1"/>
    </source>
</evidence>
<evidence type="ECO:0000313" key="2">
    <source>
        <dbReference type="Proteomes" id="UP000828941"/>
    </source>
</evidence>
<keyword evidence="2" id="KW-1185">Reference proteome</keyword>
<name>A0ACB9NDM7_BAUVA</name>
<gene>
    <name evidence="1" type="ORF">L6164_019259</name>
</gene>
<sequence length="154" mass="16494">MSVVHRVPTGWDLLLLNSILQIVILFPACIYCSKKAKKDKTEAPRRGMAALEPLVGPGAGACTAASGAEAEAKATDTEAAATRMAQEIFLVSILALAKARKKNPILDSNSPKLSQLVISDSLDPSRALSQPFIGHLYMTREPFTCMALHFLSSV</sequence>
<proteinExistence type="predicted"/>
<organism evidence="1 2">
    <name type="scientific">Bauhinia variegata</name>
    <name type="common">Purple orchid tree</name>
    <name type="synonym">Phanera variegata</name>
    <dbReference type="NCBI Taxonomy" id="167791"/>
    <lineage>
        <taxon>Eukaryota</taxon>
        <taxon>Viridiplantae</taxon>
        <taxon>Streptophyta</taxon>
        <taxon>Embryophyta</taxon>
        <taxon>Tracheophyta</taxon>
        <taxon>Spermatophyta</taxon>
        <taxon>Magnoliopsida</taxon>
        <taxon>eudicotyledons</taxon>
        <taxon>Gunneridae</taxon>
        <taxon>Pentapetalae</taxon>
        <taxon>rosids</taxon>
        <taxon>fabids</taxon>
        <taxon>Fabales</taxon>
        <taxon>Fabaceae</taxon>
        <taxon>Cercidoideae</taxon>
        <taxon>Cercideae</taxon>
        <taxon>Bauhiniinae</taxon>
        <taxon>Bauhinia</taxon>
    </lineage>
</organism>
<dbReference type="EMBL" id="CM039432">
    <property type="protein sequence ID" value="KAI4334588.1"/>
    <property type="molecule type" value="Genomic_DNA"/>
</dbReference>
<protein>
    <submittedName>
        <fullName evidence="1">Uncharacterized protein</fullName>
    </submittedName>
</protein>
<comment type="caution">
    <text evidence="1">The sequence shown here is derived from an EMBL/GenBank/DDBJ whole genome shotgun (WGS) entry which is preliminary data.</text>
</comment>
<dbReference type="Proteomes" id="UP000828941">
    <property type="component" value="Chromosome 7"/>
</dbReference>
<accession>A0ACB9NDM7</accession>
<reference evidence="1 2" key="1">
    <citation type="journal article" date="2022" name="DNA Res.">
        <title>Chromosomal-level genome assembly of the orchid tree Bauhinia variegata (Leguminosae; Cercidoideae) supports the allotetraploid origin hypothesis of Bauhinia.</title>
        <authorList>
            <person name="Zhong Y."/>
            <person name="Chen Y."/>
            <person name="Zheng D."/>
            <person name="Pang J."/>
            <person name="Liu Y."/>
            <person name="Luo S."/>
            <person name="Meng S."/>
            <person name="Qian L."/>
            <person name="Wei D."/>
            <person name="Dai S."/>
            <person name="Zhou R."/>
        </authorList>
    </citation>
    <scope>NUCLEOTIDE SEQUENCE [LARGE SCALE GENOMIC DNA]</scope>
    <source>
        <strain evidence="1">BV-YZ2020</strain>
    </source>
</reference>